<dbReference type="InterPro" id="IPR016084">
    <property type="entry name" value="Haem_Oase-like_multi-hlx"/>
</dbReference>
<sequence length="186" mass="21669">MTANLLSEYLKQNTKQFHDDVEAKFQSQKIFDKSYTLNDYRQIIWFNYLFHLNYENKAFAAISEETASAINLDSRRKIHLLEIDLKSLDMETSEANEEISVKNEAEALGILYVMEGSSLGGNVIKKQLSQNHEFIDMDFHFFGCYGEKTGEFWKNFKEVLDNKFSASHYNEVLTGVQKAYDFLKNL</sequence>
<dbReference type="EMBL" id="FWXS01000002">
    <property type="protein sequence ID" value="SMC43381.1"/>
    <property type="molecule type" value="Genomic_DNA"/>
</dbReference>
<dbReference type="AlphaFoldDB" id="A0A1W1Z5I6"/>
<dbReference type="RefSeq" id="WP_084016362.1">
    <property type="nucleotide sequence ID" value="NZ_FWXS01000002.1"/>
</dbReference>
<dbReference type="SUPFAM" id="SSF48613">
    <property type="entry name" value="Heme oxygenase-like"/>
    <property type="match status" value="1"/>
</dbReference>
<dbReference type="GO" id="GO:0006788">
    <property type="term" value="P:heme oxidation"/>
    <property type="evidence" value="ECO:0007669"/>
    <property type="project" value="InterPro"/>
</dbReference>
<evidence type="ECO:0000313" key="2">
    <source>
        <dbReference type="Proteomes" id="UP000192393"/>
    </source>
</evidence>
<protein>
    <submittedName>
        <fullName evidence="1">Heme oxygenase</fullName>
    </submittedName>
</protein>
<keyword evidence="2" id="KW-1185">Reference proteome</keyword>
<dbReference type="STRING" id="1434700.SAMN06296427_102202"/>
<organism evidence="1 2">
    <name type="scientific">Moheibacter sediminis</name>
    <dbReference type="NCBI Taxonomy" id="1434700"/>
    <lineage>
        <taxon>Bacteria</taxon>
        <taxon>Pseudomonadati</taxon>
        <taxon>Bacteroidota</taxon>
        <taxon>Flavobacteriia</taxon>
        <taxon>Flavobacteriales</taxon>
        <taxon>Weeksellaceae</taxon>
        <taxon>Moheibacter</taxon>
    </lineage>
</organism>
<gene>
    <name evidence="1" type="ORF">SAMN06296427_102202</name>
</gene>
<name>A0A1W1Z5I6_9FLAO</name>
<proteinExistence type="predicted"/>
<dbReference type="Gene3D" id="1.20.910.10">
    <property type="entry name" value="Heme oxygenase-like"/>
    <property type="match status" value="1"/>
</dbReference>
<dbReference type="GO" id="GO:0004392">
    <property type="term" value="F:heme oxygenase (decyclizing) activity"/>
    <property type="evidence" value="ECO:0007669"/>
    <property type="project" value="InterPro"/>
</dbReference>
<dbReference type="Pfam" id="PF01126">
    <property type="entry name" value="Heme_oxygenase"/>
    <property type="match status" value="1"/>
</dbReference>
<accession>A0A1W1Z5I6</accession>
<dbReference type="Proteomes" id="UP000192393">
    <property type="component" value="Unassembled WGS sequence"/>
</dbReference>
<dbReference type="OrthoDB" id="114943at2"/>
<evidence type="ECO:0000313" key="1">
    <source>
        <dbReference type="EMBL" id="SMC43381.1"/>
    </source>
</evidence>
<reference evidence="1 2" key="1">
    <citation type="submission" date="2017-04" db="EMBL/GenBank/DDBJ databases">
        <authorList>
            <person name="Afonso C.L."/>
            <person name="Miller P.J."/>
            <person name="Scott M.A."/>
            <person name="Spackman E."/>
            <person name="Goraichik I."/>
            <person name="Dimitrov K.M."/>
            <person name="Suarez D.L."/>
            <person name="Swayne D.E."/>
        </authorList>
    </citation>
    <scope>NUCLEOTIDE SEQUENCE [LARGE SCALE GENOMIC DNA]</scope>
    <source>
        <strain evidence="1 2">CGMCC 1.12708</strain>
    </source>
</reference>
<dbReference type="CDD" id="cd19166">
    <property type="entry name" value="HemeO-bac"/>
    <property type="match status" value="1"/>
</dbReference>
<dbReference type="InterPro" id="IPR016053">
    <property type="entry name" value="Haem_Oase-like"/>
</dbReference>